<dbReference type="PATRIC" id="fig|927661.3.peg.3039"/>
<gene>
    <name evidence="1" type="ORF">CryarDRAFT_3079</name>
</gene>
<dbReference type="RefSeq" id="WP_035851475.1">
    <property type="nucleotide sequence ID" value="NZ_KK073874.1"/>
</dbReference>
<dbReference type="InterPro" id="IPR010451">
    <property type="entry name" value="Acetoacetate_decarboxylase"/>
</dbReference>
<dbReference type="InterPro" id="IPR023375">
    <property type="entry name" value="ADC_dom_sf"/>
</dbReference>
<dbReference type="OrthoDB" id="1633687at2"/>
<dbReference type="Gene3D" id="2.40.400.10">
    <property type="entry name" value="Acetoacetate decarboxylase-like"/>
    <property type="match status" value="1"/>
</dbReference>
<dbReference type="AlphaFoldDB" id="A0A010ZTB9"/>
<name>A0A010ZTB9_9ACTN</name>
<protein>
    <submittedName>
        <fullName evidence="1">Acetoacetate decarboxylase (ADC)</fullName>
    </submittedName>
</protein>
<dbReference type="GO" id="GO:0016829">
    <property type="term" value="F:lyase activity"/>
    <property type="evidence" value="ECO:0007669"/>
    <property type="project" value="InterPro"/>
</dbReference>
<proteinExistence type="predicted"/>
<comment type="caution">
    <text evidence="1">The sequence shown here is derived from an EMBL/GenBank/DDBJ whole genome shotgun (WGS) entry which is preliminary data.</text>
</comment>
<sequence length="230" mass="24709">MTSYDIAGQTVTMPVQVRDASAATILYEVDAAAARALLPGDAFRVVENEPGRAHFALVLVDYRDNDLGAYHEVGFTFFVRPASGGEDGTFITRLPVNQEFTCEAGRTIWGFPKTVERIDVENTPTSSTWALFVDGQHAFTVRTPRGGTDESPAVPMTAYSLIGGEPHRTTFTQGGRESQVVFGGEGVELTLGDGPLAKELAGLGLPGAPVVLTTWTERMRATFEVAQPLT</sequence>
<keyword evidence="2" id="KW-1185">Reference proteome</keyword>
<evidence type="ECO:0000313" key="2">
    <source>
        <dbReference type="Proteomes" id="UP000021053"/>
    </source>
</evidence>
<dbReference type="Pfam" id="PF06314">
    <property type="entry name" value="ADC"/>
    <property type="match status" value="1"/>
</dbReference>
<dbReference type="HOGENOM" id="CLU_100208_0_0_11"/>
<dbReference type="EMBL" id="JFBT01000001">
    <property type="protein sequence ID" value="EXG81954.1"/>
    <property type="molecule type" value="Genomic_DNA"/>
</dbReference>
<reference evidence="1 2" key="1">
    <citation type="submission" date="2013-07" db="EMBL/GenBank/DDBJ databases">
        <authorList>
            <consortium name="DOE Joint Genome Institute"/>
            <person name="Eisen J."/>
            <person name="Huntemann M."/>
            <person name="Han J."/>
            <person name="Chen A."/>
            <person name="Kyrpides N."/>
            <person name="Mavromatis K."/>
            <person name="Markowitz V."/>
            <person name="Palaniappan K."/>
            <person name="Ivanova N."/>
            <person name="Schaumberg A."/>
            <person name="Pati A."/>
            <person name="Liolios K."/>
            <person name="Nordberg H.P."/>
            <person name="Cantor M.N."/>
            <person name="Hua S.X."/>
            <person name="Woyke T."/>
        </authorList>
    </citation>
    <scope>NUCLEOTIDE SEQUENCE [LARGE SCALE GENOMIC DNA]</scope>
    <source>
        <strain evidence="1 2">DSM 44712</strain>
    </source>
</reference>
<evidence type="ECO:0000313" key="1">
    <source>
        <dbReference type="EMBL" id="EXG81954.1"/>
    </source>
</evidence>
<accession>A0A010ZTB9</accession>
<dbReference type="Proteomes" id="UP000021053">
    <property type="component" value="Unassembled WGS sequence"/>
</dbReference>
<organism evidence="1 2">
    <name type="scientific">Cryptosporangium arvum DSM 44712</name>
    <dbReference type="NCBI Taxonomy" id="927661"/>
    <lineage>
        <taxon>Bacteria</taxon>
        <taxon>Bacillati</taxon>
        <taxon>Actinomycetota</taxon>
        <taxon>Actinomycetes</taxon>
        <taxon>Cryptosporangiales</taxon>
        <taxon>Cryptosporangiaceae</taxon>
        <taxon>Cryptosporangium</taxon>
    </lineage>
</organism>
<dbReference type="SUPFAM" id="SSF160104">
    <property type="entry name" value="Acetoacetate decarboxylase-like"/>
    <property type="match status" value="1"/>
</dbReference>